<dbReference type="PANTHER" id="PTHR47738:SF1">
    <property type="entry name" value="NITROGEN REGULATORY PROTEIN"/>
    <property type="match status" value="1"/>
</dbReference>
<dbReference type="EC" id="2.7.1.-" evidence="4"/>
<organism evidence="4 5">
    <name type="scientific">Hartmannibacter diazotrophicus</name>
    <dbReference type="NCBI Taxonomy" id="1482074"/>
    <lineage>
        <taxon>Bacteria</taxon>
        <taxon>Pseudomonadati</taxon>
        <taxon>Pseudomonadota</taxon>
        <taxon>Alphaproteobacteria</taxon>
        <taxon>Hyphomicrobiales</taxon>
        <taxon>Pleomorphomonadaceae</taxon>
        <taxon>Hartmannibacter</taxon>
    </lineage>
</organism>
<dbReference type="Proteomes" id="UP000223606">
    <property type="component" value="Chromosome 1"/>
</dbReference>
<dbReference type="NCBIfam" id="TIGR01419">
    <property type="entry name" value="nitro_reg_IIA"/>
    <property type="match status" value="1"/>
</dbReference>
<dbReference type="GO" id="GO:0030295">
    <property type="term" value="F:protein kinase activator activity"/>
    <property type="evidence" value="ECO:0007669"/>
    <property type="project" value="TreeGrafter"/>
</dbReference>
<dbReference type="GO" id="GO:0009401">
    <property type="term" value="P:phosphoenolpyruvate-dependent sugar phosphotransferase system"/>
    <property type="evidence" value="ECO:0007669"/>
    <property type="project" value="InterPro"/>
</dbReference>
<keyword evidence="5" id="KW-1185">Reference proteome</keyword>
<dbReference type="PROSITE" id="PS00372">
    <property type="entry name" value="PTS_EIIA_TYPE_2_HIS"/>
    <property type="match status" value="1"/>
</dbReference>
<evidence type="ECO:0000259" key="3">
    <source>
        <dbReference type="PROSITE" id="PS51094"/>
    </source>
</evidence>
<dbReference type="GO" id="GO:0008982">
    <property type="term" value="F:protein-N(PI)-phosphohistidine-sugar phosphotransferase activity"/>
    <property type="evidence" value="ECO:0007669"/>
    <property type="project" value="InterPro"/>
</dbReference>
<dbReference type="SUPFAM" id="SSF55804">
    <property type="entry name" value="Phoshotransferase/anion transport protein"/>
    <property type="match status" value="1"/>
</dbReference>
<dbReference type="InterPro" id="IPR002178">
    <property type="entry name" value="PTS_EIIA_type-2_dom"/>
</dbReference>
<dbReference type="KEGG" id="hdi:HDIA_0187"/>
<dbReference type="CDD" id="cd00211">
    <property type="entry name" value="PTS_IIA_fru"/>
    <property type="match status" value="1"/>
</dbReference>
<dbReference type="Gene3D" id="3.40.930.10">
    <property type="entry name" value="Mannitol-specific EII, Chain A"/>
    <property type="match status" value="1"/>
</dbReference>
<keyword evidence="2 4" id="KW-0808">Transferase</keyword>
<dbReference type="RefSeq" id="WP_099553530.1">
    <property type="nucleotide sequence ID" value="NZ_LT960614.1"/>
</dbReference>
<dbReference type="Pfam" id="PF00359">
    <property type="entry name" value="PTS_EIIA_2"/>
    <property type="match status" value="1"/>
</dbReference>
<name>A0A2C9D0N6_9HYPH</name>
<protein>
    <submittedName>
        <fullName evidence="4">Nitrogen regulatory protein</fullName>
        <ecNumber evidence="4">2.7.1.-</ecNumber>
    </submittedName>
</protein>
<dbReference type="FunFam" id="3.40.930.10:FF:000009">
    <property type="entry name" value="PTS system, fructose specific IIABC component"/>
    <property type="match status" value="1"/>
</dbReference>
<accession>A0A2C9D0N6</accession>
<dbReference type="InterPro" id="IPR051541">
    <property type="entry name" value="PTS_SugarTrans_NitroReg"/>
</dbReference>
<dbReference type="PROSITE" id="PS51094">
    <property type="entry name" value="PTS_EIIA_TYPE_2"/>
    <property type="match status" value="1"/>
</dbReference>
<dbReference type="OrthoDB" id="95460at2"/>
<reference evidence="5" key="1">
    <citation type="submission" date="2017-09" db="EMBL/GenBank/DDBJ databases">
        <title>Genome sequence of Nannocystis excedens DSM 71.</title>
        <authorList>
            <person name="Blom J."/>
        </authorList>
    </citation>
    <scope>NUCLEOTIDE SEQUENCE [LARGE SCALE GENOMIC DNA]</scope>
    <source>
        <strain evidence="5">type strain: E19</strain>
    </source>
</reference>
<evidence type="ECO:0000256" key="2">
    <source>
        <dbReference type="ARBA" id="ARBA00022679"/>
    </source>
</evidence>
<comment type="subcellular location">
    <subcellularLocation>
        <location evidence="1">Cytoplasm</location>
    </subcellularLocation>
</comment>
<dbReference type="InterPro" id="IPR016152">
    <property type="entry name" value="PTrfase/Anion_transptr"/>
</dbReference>
<gene>
    <name evidence="4" type="primary">ptsN</name>
    <name evidence="4" type="ORF">HDIA_0187</name>
</gene>
<sequence length="154" mass="16559">MDLSDLLTVDGVLPHLKANSKKQALQEMAAKAAAVTGRPEREIFDTLLQRERLGSTGVGHGVAIPHGKLVNLDKLVGVFARLDKPIDFDALDDEPVDLMFLLLAPESAGADHLKALARIARVLRDPDIAGKMRSTTDASKIYELLTQPIASNAA</sequence>
<dbReference type="GO" id="GO:0005737">
    <property type="term" value="C:cytoplasm"/>
    <property type="evidence" value="ECO:0007669"/>
    <property type="project" value="UniProtKB-SubCell"/>
</dbReference>
<dbReference type="InterPro" id="IPR006320">
    <property type="entry name" value="PTS_Nitro_regul"/>
</dbReference>
<dbReference type="EMBL" id="LT960614">
    <property type="protein sequence ID" value="SON53728.1"/>
    <property type="molecule type" value="Genomic_DNA"/>
</dbReference>
<dbReference type="PANTHER" id="PTHR47738">
    <property type="entry name" value="PTS SYSTEM FRUCTOSE-LIKE EIIA COMPONENT-RELATED"/>
    <property type="match status" value="1"/>
</dbReference>
<evidence type="ECO:0000313" key="5">
    <source>
        <dbReference type="Proteomes" id="UP000223606"/>
    </source>
</evidence>
<feature type="domain" description="PTS EIIA type-2" evidence="3">
    <location>
        <begin position="5"/>
        <end position="148"/>
    </location>
</feature>
<proteinExistence type="predicted"/>
<evidence type="ECO:0000313" key="4">
    <source>
        <dbReference type="EMBL" id="SON53728.1"/>
    </source>
</evidence>
<evidence type="ECO:0000256" key="1">
    <source>
        <dbReference type="ARBA" id="ARBA00004496"/>
    </source>
</evidence>
<dbReference type="AlphaFoldDB" id="A0A2C9D0N6"/>